<proteinExistence type="predicted"/>
<dbReference type="RefSeq" id="WP_144350602.1">
    <property type="nucleotide sequence ID" value="NZ_CP036259.1"/>
</dbReference>
<evidence type="ECO:0000313" key="2">
    <source>
        <dbReference type="Proteomes" id="UP000320776"/>
    </source>
</evidence>
<sequence>MAEAKIRHMFPGGNTPQGFFSYYGHIIAADAVRIFLLKGGPGTGKSTFMKRISQALTGQGFAVEHHHCSSDPASLDGLVIPALNIALIDGTAPHIVDPRYPGCVDEILNLGEFWLESSLVNNKSAILACTKEISRYFQHAYGMLQAAKAVYDDWEAANCEAMDYTQANWKAAELIETLFAGVTTAGNGKNRKLFASAITPDGPVNYIDSITSGLANRYVLTGPPGTGKATLLAKVAAAASVKGLDIETYHCPLDPLKVEHIVIPALHTALITSVPPHNHSPRGTTAIIDMTDCLDRELIQKAEPVTDYDRTAFWELFGKAGAYIKEAKKLHDRLEGYYVPNINFNGIDALYDRTLARILAYAGRE</sequence>
<dbReference type="OrthoDB" id="9781752at2"/>
<dbReference type="InterPro" id="IPR027417">
    <property type="entry name" value="P-loop_NTPase"/>
</dbReference>
<dbReference type="Proteomes" id="UP000320776">
    <property type="component" value="Chromosome"/>
</dbReference>
<organism evidence="1 2">
    <name type="scientific">Sporomusa termitida</name>
    <dbReference type="NCBI Taxonomy" id="2377"/>
    <lineage>
        <taxon>Bacteria</taxon>
        <taxon>Bacillati</taxon>
        <taxon>Bacillota</taxon>
        <taxon>Negativicutes</taxon>
        <taxon>Selenomonadales</taxon>
        <taxon>Sporomusaceae</taxon>
        <taxon>Sporomusa</taxon>
    </lineage>
</organism>
<name>A0A517DUM4_9FIRM</name>
<dbReference type="SUPFAM" id="SSF52540">
    <property type="entry name" value="P-loop containing nucleoside triphosphate hydrolases"/>
    <property type="match status" value="2"/>
</dbReference>
<dbReference type="KEGG" id="sted:SPTER_24180"/>
<dbReference type="EMBL" id="CP036259">
    <property type="protein sequence ID" value="QDR81063.1"/>
    <property type="molecule type" value="Genomic_DNA"/>
</dbReference>
<evidence type="ECO:0000313" key="1">
    <source>
        <dbReference type="EMBL" id="QDR81063.1"/>
    </source>
</evidence>
<keyword evidence="2" id="KW-1185">Reference proteome</keyword>
<accession>A0A517DUM4</accession>
<reference evidence="1 2" key="1">
    <citation type="submission" date="2019-02" db="EMBL/GenBank/DDBJ databases">
        <title>Closed genome of Sporomusa termitida DSM 4440.</title>
        <authorList>
            <person name="Poehlein A."/>
            <person name="Daniel R."/>
        </authorList>
    </citation>
    <scope>NUCLEOTIDE SEQUENCE [LARGE SCALE GENOMIC DNA]</scope>
    <source>
        <strain evidence="1 2">DSM 4440</strain>
    </source>
</reference>
<gene>
    <name evidence="1" type="ORF">SPTER_24180</name>
</gene>
<protein>
    <submittedName>
        <fullName evidence="1">AAA domain protein</fullName>
    </submittedName>
</protein>
<dbReference type="AlphaFoldDB" id="A0A517DUM4"/>